<comment type="caution">
    <text evidence="6">The sequence shown here is derived from an EMBL/GenBank/DDBJ whole genome shotgun (WGS) entry which is preliminary data.</text>
</comment>
<sequence>MWCANLSMRTVSLMATISALIAPGIMANEGSCDLPLPNAVISQARISGFRDAHCNAVYLGIPFAATTGGQNRWRPPQQVPRSKSVFNATSYGPTCPQAVRDSSFSRQDEDCLNLNIWTPPKAYNLPVFVYMYGGAMVTGSNSNPQLQGTNFARKDVVYVNFNTRETIFASPHSKLLQDTKPDESQNFSILDVEKALDWVRENIKAFGGNPDHIVFGGHSSGSVQVDHYLWNHPDTWLKGAVQMSANAMSGPAYAPANEALDAVAAEVGCPPGTSGKEQLDCLRCIDMYALQTARFNSTLNTWFTPTIDDITRHSDYSARFAAGKYASHVPLLTGNSDGEGTIFSLVYGAENSDFERWIESFNADSAHISTCSLSSGYEAADFPSGSLRSGIQYGDARFNCPVDYLVDMRSAAQDTWVYRFFGAYDNVVGPPNTAPTHGTEVPFFHGGNECFDALKGVTKAQQALADSIHDWFVAWIKNPAAGPGWDKVSPESGNMVKIGVQGDELSLIQGRTDSYNSRCKSVYARAFPRYPVVHLVGEEDAEHQVGIFARTLKKQAYYRQAGASGPLARVLLWEEAMSLLGELRQKEQMNPRSDLGPDGKTLDGGSLQRNTKRHAATTAKQERKSRISQLFAFAGVRRQGKDNVKEPMSAQSSCSGMKRAASVSGDSSTELAGKKRHHLPGTCEWIRWNPLYKTWKSWDESSKAVLCIVGYVGRGKSFLADYIASDMMGVIPDSAVLTTHCSRHSTLVSLVQDLAAQLANSAQTSDSLKERISTLVGRDAAFVPCDVSHKVWDDFKSVIRESQRLTIVIDGLCNMSPEVLSHRGFDLPSKLVELANMLTGKVRLLLVCTACLGILRTFGGLPVIRITGTALWEDMRRFCSAEVAKYPQLEPDSERVSTYVAMNSDGNFNWASLAIKFLAKKPRCRDDVQSRLTKIPLDTGTLYHEAFTLDAGQLLLRSNILRWLRFSVRPMTINEVANAVNAATNLFITDLEAAAVESFGFLVKFEDGYIKLANDSLSRILHEQINAPSWEQEHSEMAKTLLASLMHPILLEPYAMPSPKTLRQVYPLTEYASLYWVHHLSLSMHDQVLEDQVQSFLESYHARFWIAKLFPAFLASSALRVSPRPRITAQISCLVKLKRQIMNYFGKDKQDEIRKTIDHLLESAYQTMYIPIVAFTPAEGIRKRVELAELYSWLPGREDKIAPLLREAMELYSKSDDQPGCRDLLIAARQALADELKCNGQYAEAEELLKSLIEYINLGESSLEHPALPFAYDSLGWVLWRQRKFQDANTVLRKALEHSIKQFGSSSKHVTQTRLALATVLRILGHDEADELCSVLKNEVNDKSMGQQLAMLANTYMLQGKPAETSKTLLEVLDDLKRLLGGDHRLTLEAEMQYGLMTHKAGNAKEAETILSGLLPRQEKVLGPEHQDVKHVAKVLREMNEKHLPTRCARPDKA</sequence>
<dbReference type="Pfam" id="PF24883">
    <property type="entry name" value="NPHP3_N"/>
    <property type="match status" value="1"/>
</dbReference>
<dbReference type="Gene3D" id="3.40.50.1820">
    <property type="entry name" value="alpha/beta hydrolase"/>
    <property type="match status" value="1"/>
</dbReference>
<dbReference type="SUPFAM" id="SSF48452">
    <property type="entry name" value="TPR-like"/>
    <property type="match status" value="1"/>
</dbReference>
<dbReference type="Pfam" id="PF00135">
    <property type="entry name" value="COesterase"/>
    <property type="match status" value="1"/>
</dbReference>
<accession>A0A5C6GE19</accession>
<dbReference type="Proteomes" id="UP000317257">
    <property type="component" value="Unassembled WGS sequence"/>
</dbReference>
<feature type="signal peptide" evidence="3">
    <location>
        <begin position="1"/>
        <end position="27"/>
    </location>
</feature>
<feature type="compositionally biased region" description="Basic and acidic residues" evidence="2">
    <location>
        <begin position="584"/>
        <end position="601"/>
    </location>
</feature>
<evidence type="ECO:0000313" key="6">
    <source>
        <dbReference type="EMBL" id="TWU75098.1"/>
    </source>
</evidence>
<feature type="domain" description="Carboxylesterase type B" evidence="4">
    <location>
        <begin position="41"/>
        <end position="503"/>
    </location>
</feature>
<dbReference type="InterPro" id="IPR011990">
    <property type="entry name" value="TPR-like_helical_dom_sf"/>
</dbReference>
<dbReference type="InterPro" id="IPR056884">
    <property type="entry name" value="NPHP3-like_N"/>
</dbReference>
<dbReference type="SUPFAM" id="SSF52540">
    <property type="entry name" value="P-loop containing nucleoside triphosphate hydrolases"/>
    <property type="match status" value="1"/>
</dbReference>
<proteinExistence type="predicted"/>
<keyword evidence="1" id="KW-0677">Repeat</keyword>
<organism evidence="6 7">
    <name type="scientific">Metarhizium rileyi (strain RCEF 4871)</name>
    <name type="common">Nomuraea rileyi</name>
    <dbReference type="NCBI Taxonomy" id="1649241"/>
    <lineage>
        <taxon>Eukaryota</taxon>
        <taxon>Fungi</taxon>
        <taxon>Dikarya</taxon>
        <taxon>Ascomycota</taxon>
        <taxon>Pezizomycotina</taxon>
        <taxon>Sordariomycetes</taxon>
        <taxon>Hypocreomycetidae</taxon>
        <taxon>Hypocreales</taxon>
        <taxon>Clavicipitaceae</taxon>
        <taxon>Metarhizium</taxon>
    </lineage>
</organism>
<feature type="domain" description="Nephrocystin 3-like N-terminal" evidence="5">
    <location>
        <begin position="681"/>
        <end position="814"/>
    </location>
</feature>
<dbReference type="InterPro" id="IPR027417">
    <property type="entry name" value="P-loop_NTPase"/>
</dbReference>
<dbReference type="InterPro" id="IPR029058">
    <property type="entry name" value="AB_hydrolase_fold"/>
</dbReference>
<dbReference type="InterPro" id="IPR050309">
    <property type="entry name" value="Type-B_Carboxylest/Lipase"/>
</dbReference>
<evidence type="ECO:0000259" key="4">
    <source>
        <dbReference type="Pfam" id="PF00135"/>
    </source>
</evidence>
<evidence type="ECO:0000256" key="2">
    <source>
        <dbReference type="SAM" id="MobiDB-lite"/>
    </source>
</evidence>
<dbReference type="EMBL" id="SBHS01000008">
    <property type="protein sequence ID" value="TWU75098.1"/>
    <property type="molecule type" value="Genomic_DNA"/>
</dbReference>
<feature type="chain" id="PRO_5022659389" evidence="3">
    <location>
        <begin position="28"/>
        <end position="1454"/>
    </location>
</feature>
<dbReference type="Gene3D" id="3.40.50.300">
    <property type="entry name" value="P-loop containing nucleotide triphosphate hydrolases"/>
    <property type="match status" value="1"/>
</dbReference>
<evidence type="ECO:0000256" key="3">
    <source>
        <dbReference type="SAM" id="SignalP"/>
    </source>
</evidence>
<dbReference type="PANTHER" id="PTHR11559">
    <property type="entry name" value="CARBOXYLESTERASE"/>
    <property type="match status" value="1"/>
</dbReference>
<dbReference type="Gene3D" id="1.25.40.10">
    <property type="entry name" value="Tetratricopeptide repeat domain"/>
    <property type="match status" value="2"/>
</dbReference>
<reference evidence="7" key="1">
    <citation type="submission" date="2018-12" db="EMBL/GenBank/DDBJ databases">
        <title>The complete genome of Metarhizium rileyi, a key fungal pathogen of Lepidoptera.</title>
        <authorList>
            <person name="Binneck E."/>
            <person name="Lastra C.C.L."/>
            <person name="Sosa-Gomez D.R."/>
        </authorList>
    </citation>
    <scope>NUCLEOTIDE SEQUENCE [LARGE SCALE GENOMIC DNA]</scope>
    <source>
        <strain evidence="7">Cep018-CH2</strain>
    </source>
</reference>
<evidence type="ECO:0000259" key="5">
    <source>
        <dbReference type="Pfam" id="PF24883"/>
    </source>
</evidence>
<evidence type="ECO:0000256" key="1">
    <source>
        <dbReference type="ARBA" id="ARBA00022737"/>
    </source>
</evidence>
<protein>
    <submittedName>
        <fullName evidence="6">Uncharacterized protein</fullName>
    </submittedName>
</protein>
<dbReference type="Pfam" id="PF13374">
    <property type="entry name" value="TPR_10"/>
    <property type="match status" value="1"/>
</dbReference>
<feature type="region of interest" description="Disordered" evidence="2">
    <location>
        <begin position="584"/>
        <end position="621"/>
    </location>
</feature>
<gene>
    <name evidence="6" type="ORF">ED733_000441</name>
</gene>
<dbReference type="InterPro" id="IPR002018">
    <property type="entry name" value="CarbesteraseB"/>
</dbReference>
<evidence type="ECO:0000313" key="7">
    <source>
        <dbReference type="Proteomes" id="UP000317257"/>
    </source>
</evidence>
<name>A0A5C6GE19_METRR</name>
<keyword evidence="3" id="KW-0732">Signal</keyword>
<dbReference type="SUPFAM" id="SSF53474">
    <property type="entry name" value="alpha/beta-Hydrolases"/>
    <property type="match status" value="1"/>
</dbReference>